<proteinExistence type="predicted"/>
<feature type="compositionally biased region" description="Basic and acidic residues" evidence="1">
    <location>
        <begin position="76"/>
        <end position="101"/>
    </location>
</feature>
<organism evidence="3 4">
    <name type="scientific">Owenia fusiformis</name>
    <name type="common">Polychaete worm</name>
    <dbReference type="NCBI Taxonomy" id="6347"/>
    <lineage>
        <taxon>Eukaryota</taxon>
        <taxon>Metazoa</taxon>
        <taxon>Spiralia</taxon>
        <taxon>Lophotrochozoa</taxon>
        <taxon>Annelida</taxon>
        <taxon>Polychaeta</taxon>
        <taxon>Sedentaria</taxon>
        <taxon>Canalipalpata</taxon>
        <taxon>Sabellida</taxon>
        <taxon>Oweniida</taxon>
        <taxon>Oweniidae</taxon>
        <taxon>Owenia</taxon>
    </lineage>
</organism>
<feature type="compositionally biased region" description="Polar residues" evidence="1">
    <location>
        <begin position="103"/>
        <end position="118"/>
    </location>
</feature>
<gene>
    <name evidence="3" type="ORF">OFUS_LOCUS9313</name>
</gene>
<keyword evidence="2" id="KW-1133">Transmembrane helix</keyword>
<feature type="compositionally biased region" description="Basic and acidic residues" evidence="1">
    <location>
        <begin position="422"/>
        <end position="433"/>
    </location>
</feature>
<feature type="region of interest" description="Disordered" evidence="1">
    <location>
        <begin position="317"/>
        <end position="457"/>
    </location>
</feature>
<dbReference type="Proteomes" id="UP000749559">
    <property type="component" value="Unassembled WGS sequence"/>
</dbReference>
<comment type="caution">
    <text evidence="3">The sequence shown here is derived from an EMBL/GenBank/DDBJ whole genome shotgun (WGS) entry which is preliminary data.</text>
</comment>
<name>A0A8S4NRF5_OWEFU</name>
<feature type="compositionally biased region" description="Basic and acidic residues" evidence="1">
    <location>
        <begin position="395"/>
        <end position="410"/>
    </location>
</feature>
<feature type="compositionally biased region" description="Basic and acidic residues" evidence="1">
    <location>
        <begin position="443"/>
        <end position="457"/>
    </location>
</feature>
<feature type="compositionally biased region" description="Basic and acidic residues" evidence="1">
    <location>
        <begin position="336"/>
        <end position="348"/>
    </location>
</feature>
<accession>A0A8S4NRF5</accession>
<evidence type="ECO:0000256" key="1">
    <source>
        <dbReference type="SAM" id="MobiDB-lite"/>
    </source>
</evidence>
<keyword evidence="4" id="KW-1185">Reference proteome</keyword>
<feature type="region of interest" description="Disordered" evidence="1">
    <location>
        <begin position="1"/>
        <end position="20"/>
    </location>
</feature>
<dbReference type="AlphaFoldDB" id="A0A8S4NRF5"/>
<sequence>RDPSHLRRSGGIGGLRGHTRHSKDLGGFLDSDIFDDLLSRGFGHHRMRSKIRNFMDDDGFQSALDDFDNFVSNYETTRREKPRETTQDGHELLREYNDRKGGKTSSTSVFSDYNSSTFESDKSKRKSQCDRPSLLGRHTEFLSVFDSESDDDYEDARSFLRGDNRTDNEKASSIRYQKYGTAKLDSKGNDWRADKSYTDPLKKDRPTSKYKTDSLDEYKTSSLKSDRNYGDKYTKDKPSTRYKADPPDASKGDEGMFFKAKRNSSQFNANPTSRNSLLDELFSKRSSFGREFDTFEEEAKRHWDSLKKRDFLDDDDEHEWPSWTKHGGSASFDFGRPGRYDTPDENKAKRGSRHYSYSDEIESEYSKYEPRETSTEYSPRTERHSEYVPAGHGYSRCDTDSKDDTRKTDIPYDNTKQYSRFAQREKMHQDSDSSSRNTAQSKSEAKPERKRQTITERYKEWYKENDTETDTPGIIARDIETGRYKLLRNVFIYTTGKLLLTRGLNNYSQLFLNMFGSFGILIYLLLYR</sequence>
<feature type="compositionally biased region" description="Basic and acidic residues" evidence="1">
    <location>
        <begin position="364"/>
        <end position="386"/>
    </location>
</feature>
<feature type="non-terminal residue" evidence="3">
    <location>
        <position position="1"/>
    </location>
</feature>
<protein>
    <submittedName>
        <fullName evidence="3">Uncharacterized protein</fullName>
    </submittedName>
</protein>
<feature type="transmembrane region" description="Helical" evidence="2">
    <location>
        <begin position="510"/>
        <end position="527"/>
    </location>
</feature>
<dbReference type="EMBL" id="CAIIXF020000005">
    <property type="protein sequence ID" value="CAH1782916.1"/>
    <property type="molecule type" value="Genomic_DNA"/>
</dbReference>
<feature type="region of interest" description="Disordered" evidence="1">
    <location>
        <begin position="75"/>
        <end position="131"/>
    </location>
</feature>
<keyword evidence="2" id="KW-0472">Membrane</keyword>
<reference evidence="3" key="1">
    <citation type="submission" date="2022-03" db="EMBL/GenBank/DDBJ databases">
        <authorList>
            <person name="Martin C."/>
        </authorList>
    </citation>
    <scope>NUCLEOTIDE SEQUENCE</scope>
</reference>
<evidence type="ECO:0000313" key="3">
    <source>
        <dbReference type="EMBL" id="CAH1782916.1"/>
    </source>
</evidence>
<keyword evidence="2" id="KW-0812">Transmembrane</keyword>
<evidence type="ECO:0000313" key="4">
    <source>
        <dbReference type="Proteomes" id="UP000749559"/>
    </source>
</evidence>
<feature type="region of interest" description="Disordered" evidence="1">
    <location>
        <begin position="185"/>
        <end position="255"/>
    </location>
</feature>
<evidence type="ECO:0000256" key="2">
    <source>
        <dbReference type="SAM" id="Phobius"/>
    </source>
</evidence>